<dbReference type="OrthoDB" id="8779602at2"/>
<proteinExistence type="predicted"/>
<gene>
    <name evidence="1" type="ORF">SAMN05444164_3785</name>
</gene>
<organism evidence="1 2">
    <name type="scientific">Bradyrhizobium erythrophlei</name>
    <dbReference type="NCBI Taxonomy" id="1437360"/>
    <lineage>
        <taxon>Bacteria</taxon>
        <taxon>Pseudomonadati</taxon>
        <taxon>Pseudomonadota</taxon>
        <taxon>Alphaproteobacteria</taxon>
        <taxon>Hyphomicrobiales</taxon>
        <taxon>Nitrobacteraceae</taxon>
        <taxon>Bradyrhizobium</taxon>
    </lineage>
</organism>
<accession>A0A1H4Y508</accession>
<name>A0A1H4Y508_9BRAD</name>
<evidence type="ECO:0000313" key="1">
    <source>
        <dbReference type="EMBL" id="SED12887.1"/>
    </source>
</evidence>
<reference evidence="1 2" key="1">
    <citation type="submission" date="2016-10" db="EMBL/GenBank/DDBJ databases">
        <authorList>
            <person name="de Groot N.N."/>
        </authorList>
    </citation>
    <scope>NUCLEOTIDE SEQUENCE [LARGE SCALE GENOMIC DNA]</scope>
    <source>
        <strain evidence="1 2">MT12</strain>
    </source>
</reference>
<dbReference type="Proteomes" id="UP000198992">
    <property type="component" value="Unassembled WGS sequence"/>
</dbReference>
<dbReference type="EMBL" id="FNTH01000001">
    <property type="protein sequence ID" value="SED12887.1"/>
    <property type="molecule type" value="Genomic_DNA"/>
</dbReference>
<dbReference type="RefSeq" id="WP_092126115.1">
    <property type="nucleotide sequence ID" value="NZ_FNTH01000001.1"/>
</dbReference>
<sequence length="73" mass="7987">MATILIMDHTGDTRHHFDPSDSEQLAWANARFAELTSDGYSAAVRKSHGEAALVRALDPTAEETLFYPRLVGG</sequence>
<evidence type="ECO:0000313" key="2">
    <source>
        <dbReference type="Proteomes" id="UP000198992"/>
    </source>
</evidence>
<dbReference type="AlphaFoldDB" id="A0A1H4Y508"/>
<protein>
    <submittedName>
        <fullName evidence="1">Uncharacterized protein</fullName>
    </submittedName>
</protein>